<organism evidence="1 2">
    <name type="scientific">Vibrio cholerae</name>
    <dbReference type="NCBI Taxonomy" id="666"/>
    <lineage>
        <taxon>Bacteria</taxon>
        <taxon>Pseudomonadati</taxon>
        <taxon>Pseudomonadota</taxon>
        <taxon>Gammaproteobacteria</taxon>
        <taxon>Vibrionales</taxon>
        <taxon>Vibrionaceae</taxon>
        <taxon>Vibrio</taxon>
    </lineage>
</organism>
<accession>A0A655ZRJ2</accession>
<dbReference type="EMBL" id="CWQJ01000031">
    <property type="protein sequence ID" value="CSC76226.1"/>
    <property type="molecule type" value="Genomic_DNA"/>
</dbReference>
<dbReference type="Proteomes" id="UP000046067">
    <property type="component" value="Unassembled WGS sequence"/>
</dbReference>
<dbReference type="AlphaFoldDB" id="A0A655ZRJ2"/>
<name>A0A655ZRJ2_VIBCL</name>
<sequence length="66" mass="7607">MFLVNTVFINSKVENMTRFSPRFGPILVPSDFVMGPRSVCFGPIIATRRGEEVLCNNWTKVSHWLY</sequence>
<gene>
    <name evidence="1" type="ORF">ERS013201_03490</name>
</gene>
<evidence type="ECO:0000313" key="2">
    <source>
        <dbReference type="Proteomes" id="UP000046067"/>
    </source>
</evidence>
<reference evidence="1 2" key="1">
    <citation type="submission" date="2015-07" db="EMBL/GenBank/DDBJ databases">
        <authorList>
            <consortium name="Pathogen Informatics"/>
        </authorList>
    </citation>
    <scope>NUCLEOTIDE SEQUENCE [LARGE SCALE GENOMIC DNA]</scope>
    <source>
        <strain evidence="1 2">A325</strain>
    </source>
</reference>
<evidence type="ECO:0000313" key="1">
    <source>
        <dbReference type="EMBL" id="CSC76226.1"/>
    </source>
</evidence>
<protein>
    <submittedName>
        <fullName evidence="1">Uncharacterized protein</fullName>
    </submittedName>
</protein>
<proteinExistence type="predicted"/>